<evidence type="ECO:0000313" key="2">
    <source>
        <dbReference type="Proteomes" id="UP000251135"/>
    </source>
</evidence>
<dbReference type="Proteomes" id="UP000251135">
    <property type="component" value="Unassembled WGS sequence"/>
</dbReference>
<reference evidence="1 2" key="1">
    <citation type="submission" date="2017-02" db="EMBL/GenBank/DDBJ databases">
        <title>Arcobacter caeni sp. nov, a new Arcobacter species isolated from reclaimed water.</title>
        <authorList>
            <person name="Figueras M.J."/>
            <person name="Perez-Cataluna A."/>
            <person name="Salas-Masso N."/>
        </authorList>
    </citation>
    <scope>NUCLEOTIDE SEQUENCE [LARGE SCALE GENOMIC DNA]</scope>
    <source>
        <strain evidence="1 2">RW17-10</strain>
    </source>
</reference>
<gene>
    <name evidence="1" type="ORF">B0174_05280</name>
</gene>
<dbReference type="AlphaFoldDB" id="A0A363D1W8"/>
<proteinExistence type="predicted"/>
<comment type="caution">
    <text evidence="1">The sequence shown here is derived from an EMBL/GenBank/DDBJ whole genome shotgun (WGS) entry which is preliminary data.</text>
</comment>
<dbReference type="RefSeq" id="WP_108558615.1">
    <property type="nucleotide sequence ID" value="NZ_MUXE01000005.1"/>
</dbReference>
<evidence type="ECO:0000313" key="1">
    <source>
        <dbReference type="EMBL" id="PUE65213.1"/>
    </source>
</evidence>
<organism evidence="1 2">
    <name type="scientific">Arcobacter caeni</name>
    <dbReference type="NCBI Taxonomy" id="1912877"/>
    <lineage>
        <taxon>Bacteria</taxon>
        <taxon>Pseudomonadati</taxon>
        <taxon>Campylobacterota</taxon>
        <taxon>Epsilonproteobacteria</taxon>
        <taxon>Campylobacterales</taxon>
        <taxon>Arcobacteraceae</taxon>
        <taxon>Arcobacter</taxon>
    </lineage>
</organism>
<name>A0A363D1W8_9BACT</name>
<protein>
    <submittedName>
        <fullName evidence="1">Transcriptional regulator</fullName>
    </submittedName>
</protein>
<keyword evidence="2" id="KW-1185">Reference proteome</keyword>
<accession>A0A363D1W8</accession>
<dbReference type="EMBL" id="MUXE01000005">
    <property type="protein sequence ID" value="PUE65213.1"/>
    <property type="molecule type" value="Genomic_DNA"/>
</dbReference>
<dbReference type="OrthoDB" id="335229at2"/>
<sequence>MLSVLFGSKCREQVLQFILANDTGYATQIKNFYLIGLDPIQKQLEKLEFGGVLVSQNVGRTIVYSFNPRYAFLEELKALLLKAREFYKPELKENLIMIRKRPRRQGKPL</sequence>